<dbReference type="InterPro" id="IPR011009">
    <property type="entry name" value="Kinase-like_dom_sf"/>
</dbReference>
<dbReference type="GO" id="GO:0010506">
    <property type="term" value="P:regulation of autophagy"/>
    <property type="evidence" value="ECO:0007669"/>
    <property type="project" value="InterPro"/>
</dbReference>
<evidence type="ECO:0000256" key="2">
    <source>
        <dbReference type="ARBA" id="ARBA00012513"/>
    </source>
</evidence>
<dbReference type="SUPFAM" id="SSF56112">
    <property type="entry name" value="Protein kinase-like (PK-like)"/>
    <property type="match status" value="1"/>
</dbReference>
<keyword evidence="15" id="KW-1185">Reference proteome</keyword>
<keyword evidence="7" id="KW-0067">ATP-binding</keyword>
<dbReference type="Gene3D" id="1.10.510.10">
    <property type="entry name" value="Transferase(Phosphotransferase) domain 1"/>
    <property type="match status" value="1"/>
</dbReference>
<feature type="domain" description="Protein kinase" evidence="13">
    <location>
        <begin position="146"/>
        <end position="471"/>
    </location>
</feature>
<evidence type="ECO:0000256" key="8">
    <source>
        <dbReference type="ARBA" id="ARBA00022927"/>
    </source>
</evidence>
<accession>A0A9W8UWX3</accession>
<reference evidence="14" key="1">
    <citation type="submission" date="2022-09" db="EMBL/GenBank/DDBJ databases">
        <title>Fusarium specimens isolated from Avocado Roots.</title>
        <authorList>
            <person name="Stajich J."/>
            <person name="Roper C."/>
            <person name="Heimlech-Rivalta G."/>
        </authorList>
    </citation>
    <scope>NUCLEOTIDE SEQUENCE</scope>
    <source>
        <strain evidence="14">A02</strain>
    </source>
</reference>
<dbReference type="InterPro" id="IPR000719">
    <property type="entry name" value="Prot_kinase_dom"/>
</dbReference>
<dbReference type="GO" id="GO:0005524">
    <property type="term" value="F:ATP binding"/>
    <property type="evidence" value="ECO:0007669"/>
    <property type="project" value="UniProtKB-KW"/>
</dbReference>
<dbReference type="GO" id="GO:0015031">
    <property type="term" value="P:protein transport"/>
    <property type="evidence" value="ECO:0007669"/>
    <property type="project" value="UniProtKB-KW"/>
</dbReference>
<dbReference type="GO" id="GO:0005829">
    <property type="term" value="C:cytosol"/>
    <property type="evidence" value="ECO:0007669"/>
    <property type="project" value="TreeGrafter"/>
</dbReference>
<keyword evidence="8" id="KW-0653">Protein transport</keyword>
<evidence type="ECO:0000313" key="14">
    <source>
        <dbReference type="EMBL" id="KAJ4179595.1"/>
    </source>
</evidence>
<dbReference type="AlphaFoldDB" id="A0A9W8UWX3"/>
<dbReference type="PANTHER" id="PTHR24348:SF22">
    <property type="entry name" value="NON-SPECIFIC SERINE_THREONINE PROTEIN KINASE"/>
    <property type="match status" value="1"/>
</dbReference>
<evidence type="ECO:0000259" key="13">
    <source>
        <dbReference type="PROSITE" id="PS50011"/>
    </source>
</evidence>
<evidence type="ECO:0000256" key="10">
    <source>
        <dbReference type="ARBA" id="ARBA00047899"/>
    </source>
</evidence>
<feature type="region of interest" description="Disordered" evidence="12">
    <location>
        <begin position="480"/>
        <end position="537"/>
    </location>
</feature>
<name>A0A9W8UWX3_9HYPO</name>
<evidence type="ECO:0000256" key="6">
    <source>
        <dbReference type="ARBA" id="ARBA00022777"/>
    </source>
</evidence>
<evidence type="ECO:0000256" key="7">
    <source>
        <dbReference type="ARBA" id="ARBA00022840"/>
    </source>
</evidence>
<evidence type="ECO:0000256" key="11">
    <source>
        <dbReference type="ARBA" id="ARBA00048679"/>
    </source>
</evidence>
<dbReference type="GO" id="GO:0005776">
    <property type="term" value="C:autophagosome"/>
    <property type="evidence" value="ECO:0007669"/>
    <property type="project" value="TreeGrafter"/>
</dbReference>
<dbReference type="PANTHER" id="PTHR24348">
    <property type="entry name" value="SERINE/THREONINE-PROTEIN KINASE UNC-51-RELATED"/>
    <property type="match status" value="1"/>
</dbReference>
<evidence type="ECO:0000256" key="12">
    <source>
        <dbReference type="SAM" id="MobiDB-lite"/>
    </source>
</evidence>
<evidence type="ECO:0000256" key="5">
    <source>
        <dbReference type="ARBA" id="ARBA00022741"/>
    </source>
</evidence>
<dbReference type="InterPro" id="IPR045269">
    <property type="entry name" value="Atg1-like"/>
</dbReference>
<sequence>MDNEPIVHFRRWAHSVQKTGVNGDNKNCPYVPPSRLKEYWTEETVQEVLDACHLRENVAKIMKSFPRVFSTLVYAGQPEKINLFIRRNTDDVHLPMFGLPPEWPPVLRKFLHDQWMFCPLEFSDDLMFKRELPIRQILPVTYLESLRNKSWCGDGPSIQKVEIHPECNAMTAKDTHVVFKTFKGPGMKRLYKAEAEIYSKLSGMPKTQKNITKHYGSFSFEQTDTQIIIIEYAAQGSLLDFFRETSPPDTPEEFLMFWRELLKLVPALHAFQTFNRSPLEGSSRNGFTMAVHQDIQPANILVFPHPPKSPPRDKSRFDVRFKLADFGLAELRRVSKPDEQLTIENEGNCMYGAPECYSNRAVEREVRPAVTAKVDVWSVGAVLSDALVWSKSGEPGREEYRTCRSDAIAKLGHIKARGFEACFHDGEHVLDVVPQFHSKILHDDIGSDNISERMSGRVCANILIRHADKVMDREALVDPSQLSQIPPPHDPGQVPASSEDQAVNPQRQSSYPRALTPQTSPTVPSDRANGQSLTHMSGPRARVPVERIYDILEKKEGRLLCCRRKFLSRRPERVIEVPGLASARSKIKDSRGRVQILVIDNFTSMKPHMRQVAKTARVISYYIKVANRNHMALFFASDPTRSWKCSTSTQVESAIQRMKSVDGRCSMKICLLNIIEKVLKSGKNGIKPTSIYVYTDGVWEGVNDVKSVIQKSIGRLVEGKEDPSRIMFQFIQYGNDDQGTARLRELDDKCKEHHHGVEYDIVDTKRWDSDVAGIVIGSISQANDEDRATASG</sequence>
<dbReference type="CDD" id="cd00180">
    <property type="entry name" value="PKc"/>
    <property type="match status" value="1"/>
</dbReference>
<protein>
    <recommendedName>
        <fullName evidence="2">non-specific serine/threonine protein kinase</fullName>
        <ecNumber evidence="2">2.7.11.1</ecNumber>
    </recommendedName>
    <alternativeName>
        <fullName evidence="9">Autophagy-related protein 1</fullName>
    </alternativeName>
</protein>
<dbReference type="GO" id="GO:0004674">
    <property type="term" value="F:protein serine/threonine kinase activity"/>
    <property type="evidence" value="ECO:0007669"/>
    <property type="project" value="UniProtKB-KW"/>
</dbReference>
<keyword evidence="6" id="KW-0418">Kinase</keyword>
<dbReference type="Proteomes" id="UP001152087">
    <property type="component" value="Unassembled WGS sequence"/>
</dbReference>
<evidence type="ECO:0000256" key="3">
    <source>
        <dbReference type="ARBA" id="ARBA00022527"/>
    </source>
</evidence>
<dbReference type="PROSITE" id="PS50011">
    <property type="entry name" value="PROTEIN_KINASE_DOM"/>
    <property type="match status" value="1"/>
</dbReference>
<comment type="catalytic activity">
    <reaction evidence="10">
        <text>L-threonyl-[protein] + ATP = O-phospho-L-threonyl-[protein] + ADP + H(+)</text>
        <dbReference type="Rhea" id="RHEA:46608"/>
        <dbReference type="Rhea" id="RHEA-COMP:11060"/>
        <dbReference type="Rhea" id="RHEA-COMP:11605"/>
        <dbReference type="ChEBI" id="CHEBI:15378"/>
        <dbReference type="ChEBI" id="CHEBI:30013"/>
        <dbReference type="ChEBI" id="CHEBI:30616"/>
        <dbReference type="ChEBI" id="CHEBI:61977"/>
        <dbReference type="ChEBI" id="CHEBI:456216"/>
        <dbReference type="EC" id="2.7.11.1"/>
    </reaction>
</comment>
<feature type="compositionally biased region" description="Polar residues" evidence="12">
    <location>
        <begin position="495"/>
        <end position="535"/>
    </location>
</feature>
<keyword evidence="4" id="KW-0808">Transferase</keyword>
<keyword evidence="3" id="KW-0723">Serine/threonine-protein kinase</keyword>
<dbReference type="SMART" id="SM00220">
    <property type="entry name" value="S_TKc"/>
    <property type="match status" value="1"/>
</dbReference>
<comment type="subcellular location">
    <subcellularLocation>
        <location evidence="1">Preautophagosomal structure membrane</location>
        <topology evidence="1">Peripheral membrane protein</topology>
    </subcellularLocation>
</comment>
<dbReference type="Pfam" id="PF00069">
    <property type="entry name" value="Pkinase"/>
    <property type="match status" value="1"/>
</dbReference>
<dbReference type="EMBL" id="JAOQAV010000056">
    <property type="protein sequence ID" value="KAJ4179595.1"/>
    <property type="molecule type" value="Genomic_DNA"/>
</dbReference>
<dbReference type="GO" id="GO:0000045">
    <property type="term" value="P:autophagosome assembly"/>
    <property type="evidence" value="ECO:0007669"/>
    <property type="project" value="TreeGrafter"/>
</dbReference>
<evidence type="ECO:0000256" key="1">
    <source>
        <dbReference type="ARBA" id="ARBA00004623"/>
    </source>
</evidence>
<comment type="catalytic activity">
    <reaction evidence="11">
        <text>L-seryl-[protein] + ATP = O-phospho-L-seryl-[protein] + ADP + H(+)</text>
        <dbReference type="Rhea" id="RHEA:17989"/>
        <dbReference type="Rhea" id="RHEA-COMP:9863"/>
        <dbReference type="Rhea" id="RHEA-COMP:11604"/>
        <dbReference type="ChEBI" id="CHEBI:15378"/>
        <dbReference type="ChEBI" id="CHEBI:29999"/>
        <dbReference type="ChEBI" id="CHEBI:30616"/>
        <dbReference type="ChEBI" id="CHEBI:83421"/>
        <dbReference type="ChEBI" id="CHEBI:456216"/>
        <dbReference type="EC" id="2.7.11.1"/>
    </reaction>
</comment>
<dbReference type="EC" id="2.7.11.1" evidence="2"/>
<keyword evidence="5" id="KW-0547">Nucleotide-binding</keyword>
<dbReference type="GO" id="GO:0034045">
    <property type="term" value="C:phagophore assembly site membrane"/>
    <property type="evidence" value="ECO:0007669"/>
    <property type="project" value="UniProtKB-SubCell"/>
</dbReference>
<comment type="caution">
    <text evidence="14">The sequence shown here is derived from an EMBL/GenBank/DDBJ whole genome shotgun (WGS) entry which is preliminary data.</text>
</comment>
<proteinExistence type="predicted"/>
<evidence type="ECO:0000256" key="4">
    <source>
        <dbReference type="ARBA" id="ARBA00022679"/>
    </source>
</evidence>
<evidence type="ECO:0000256" key="9">
    <source>
        <dbReference type="ARBA" id="ARBA00030237"/>
    </source>
</evidence>
<evidence type="ECO:0000313" key="15">
    <source>
        <dbReference type="Proteomes" id="UP001152087"/>
    </source>
</evidence>
<keyword evidence="8" id="KW-0813">Transport</keyword>
<gene>
    <name evidence="14" type="ORF">NW755_012320</name>
</gene>
<organism evidence="14 15">
    <name type="scientific">Fusarium falciforme</name>
    <dbReference type="NCBI Taxonomy" id="195108"/>
    <lineage>
        <taxon>Eukaryota</taxon>
        <taxon>Fungi</taxon>
        <taxon>Dikarya</taxon>
        <taxon>Ascomycota</taxon>
        <taxon>Pezizomycotina</taxon>
        <taxon>Sordariomycetes</taxon>
        <taxon>Hypocreomycetidae</taxon>
        <taxon>Hypocreales</taxon>
        <taxon>Nectriaceae</taxon>
        <taxon>Fusarium</taxon>
        <taxon>Fusarium solani species complex</taxon>
    </lineage>
</organism>